<feature type="signal peptide" evidence="1">
    <location>
        <begin position="1"/>
        <end position="19"/>
    </location>
</feature>
<dbReference type="EMBL" id="AODQ01000033">
    <property type="protein sequence ID" value="EMR03153.1"/>
    <property type="molecule type" value="Genomic_DNA"/>
</dbReference>
<evidence type="ECO:0000313" key="3">
    <source>
        <dbReference type="Proteomes" id="UP000011910"/>
    </source>
</evidence>
<reference evidence="2 3" key="1">
    <citation type="journal article" date="2013" name="Genome Announc.">
        <title>Draft Genome Sequence of Cesiribacter andamanensis Strain AMV16T, Isolated from a Soil Sample from a Mud Volcano in the Andaman Islands, India.</title>
        <authorList>
            <person name="Shivaji S."/>
            <person name="Ara S."/>
            <person name="Begum Z."/>
            <person name="Srinivas T.N."/>
            <person name="Singh A."/>
            <person name="Kumar Pinnaka A."/>
        </authorList>
    </citation>
    <scope>NUCLEOTIDE SEQUENCE [LARGE SCALE GENOMIC DNA]</scope>
    <source>
        <strain evidence="2 3">AMV16</strain>
    </source>
</reference>
<protein>
    <recommendedName>
        <fullName evidence="4">DUF5689 domain-containing protein</fullName>
    </recommendedName>
</protein>
<dbReference type="PROSITE" id="PS51257">
    <property type="entry name" value="PROKAR_LIPOPROTEIN"/>
    <property type="match status" value="1"/>
</dbReference>
<accession>M7N393</accession>
<organism evidence="2 3">
    <name type="scientific">Cesiribacter andamanensis AMV16</name>
    <dbReference type="NCBI Taxonomy" id="1279009"/>
    <lineage>
        <taxon>Bacteria</taxon>
        <taxon>Pseudomonadati</taxon>
        <taxon>Bacteroidota</taxon>
        <taxon>Cytophagia</taxon>
        <taxon>Cytophagales</taxon>
        <taxon>Cesiribacteraceae</taxon>
        <taxon>Cesiribacter</taxon>
    </lineage>
</organism>
<evidence type="ECO:0000313" key="2">
    <source>
        <dbReference type="EMBL" id="EMR03153.1"/>
    </source>
</evidence>
<gene>
    <name evidence="2" type="ORF">ADICEAN_01699</name>
</gene>
<dbReference type="eggNOG" id="ENOG50336R3">
    <property type="taxonomic scope" value="Bacteria"/>
</dbReference>
<name>M7N393_9BACT</name>
<sequence>MRLLYILLLFVGLACEENAMELPPLQATGQLQPLEASYFMYGTHVLNGENGELLYALQSTSLNLDTYIGKSVRISGTRISGYPVEGGPVYLEVTQVEMLNR</sequence>
<comment type="caution">
    <text evidence="2">The sequence shown here is derived from an EMBL/GenBank/DDBJ whole genome shotgun (WGS) entry which is preliminary data.</text>
</comment>
<dbReference type="AlphaFoldDB" id="M7N393"/>
<proteinExistence type="predicted"/>
<keyword evidence="1" id="KW-0732">Signal</keyword>
<keyword evidence="3" id="KW-1185">Reference proteome</keyword>
<dbReference type="Proteomes" id="UP000011910">
    <property type="component" value="Unassembled WGS sequence"/>
</dbReference>
<evidence type="ECO:0000256" key="1">
    <source>
        <dbReference type="SAM" id="SignalP"/>
    </source>
</evidence>
<evidence type="ECO:0008006" key="4">
    <source>
        <dbReference type="Google" id="ProtNLM"/>
    </source>
</evidence>
<feature type="chain" id="PRO_5004081587" description="DUF5689 domain-containing protein" evidence="1">
    <location>
        <begin position="20"/>
        <end position="101"/>
    </location>
</feature>